<comment type="caution">
    <text evidence="2">The sequence shown here is derived from an EMBL/GenBank/DDBJ whole genome shotgun (WGS) entry which is preliminary data.</text>
</comment>
<feature type="region of interest" description="Disordered" evidence="1">
    <location>
        <begin position="1"/>
        <end position="94"/>
    </location>
</feature>
<gene>
    <name evidence="2" type="ORF">PCOR1329_LOCUS41900</name>
</gene>
<sequence>MASLAAVRLPAVSDQLPPPRPALAWAEASGAAPAPRPPSHPRRARGRPSAGGWIQRPPLCRPPGGHARATPGSDVLVRGRIRRPPGLRPPEPPAPLAFIEALARGGHGDLRSSPRQRHAWLARSGGVHGARAVAQNGVGRQLGSERPHELHRGDLRPLRDLFGAPRRGDLRPLRDLPGALRGGHGTPSGQRHRGRGRAGPHLAGQRTPHQRAPPAQDPDPRRRDLLTAPLHLDGRRRTPCRTGPSPRGGEPAGQPALPRGEAPALCRPSMAGRSLSARGSGYPRHAGTEDEELCAAGFRGARVRGDDTFQDVQAFQDFRILPTGCRSEGRWTSVDILTRLPSQSYHGIIVVLRLASSWTESEAAEIHSRPPGVYFLLPRGPNVGIFGFRWLRHRVRHQSD</sequence>
<name>A0ABN9TTL9_9DINO</name>
<accession>A0ABN9TTL9</accession>
<reference evidence="2" key="1">
    <citation type="submission" date="2023-10" db="EMBL/GenBank/DDBJ databases">
        <authorList>
            <person name="Chen Y."/>
            <person name="Shah S."/>
            <person name="Dougan E. K."/>
            <person name="Thang M."/>
            <person name="Chan C."/>
        </authorList>
    </citation>
    <scope>NUCLEOTIDE SEQUENCE [LARGE SCALE GENOMIC DNA]</scope>
</reference>
<evidence type="ECO:0000313" key="3">
    <source>
        <dbReference type="Proteomes" id="UP001189429"/>
    </source>
</evidence>
<feature type="compositionally biased region" description="Low complexity" evidence="1">
    <location>
        <begin position="22"/>
        <end position="33"/>
    </location>
</feature>
<evidence type="ECO:0000256" key="1">
    <source>
        <dbReference type="SAM" id="MobiDB-lite"/>
    </source>
</evidence>
<dbReference type="Proteomes" id="UP001189429">
    <property type="component" value="Unassembled WGS sequence"/>
</dbReference>
<evidence type="ECO:0000313" key="2">
    <source>
        <dbReference type="EMBL" id="CAK0849148.1"/>
    </source>
</evidence>
<proteinExistence type="predicted"/>
<organism evidence="2 3">
    <name type="scientific">Prorocentrum cordatum</name>
    <dbReference type="NCBI Taxonomy" id="2364126"/>
    <lineage>
        <taxon>Eukaryota</taxon>
        <taxon>Sar</taxon>
        <taxon>Alveolata</taxon>
        <taxon>Dinophyceae</taxon>
        <taxon>Prorocentrales</taxon>
        <taxon>Prorocentraceae</taxon>
        <taxon>Prorocentrum</taxon>
    </lineage>
</organism>
<feature type="region of interest" description="Disordered" evidence="1">
    <location>
        <begin position="137"/>
        <end position="287"/>
    </location>
</feature>
<feature type="compositionally biased region" description="Basic and acidic residues" evidence="1">
    <location>
        <begin position="143"/>
        <end position="159"/>
    </location>
</feature>
<keyword evidence="3" id="KW-1185">Reference proteome</keyword>
<dbReference type="EMBL" id="CAUYUJ010015038">
    <property type="protein sequence ID" value="CAK0849148.1"/>
    <property type="molecule type" value="Genomic_DNA"/>
</dbReference>
<protein>
    <submittedName>
        <fullName evidence="2">Uncharacterized protein</fullName>
    </submittedName>
</protein>